<proteinExistence type="predicted"/>
<dbReference type="AlphaFoldDB" id="A0A6A5BJY2"/>
<evidence type="ECO:0000313" key="1">
    <source>
        <dbReference type="EMBL" id="KAF0974340.1"/>
    </source>
</evidence>
<accession>A0A6A5BJY2</accession>
<dbReference type="VEuPathDB" id="AmoebaDB:NfTy_090410"/>
<dbReference type="RefSeq" id="XP_044559053.1">
    <property type="nucleotide sequence ID" value="XM_044710000.1"/>
</dbReference>
<dbReference type="VEuPathDB" id="AmoebaDB:FDP41_006372"/>
<gene>
    <name evidence="1" type="ORF">FDP41_006372</name>
</gene>
<evidence type="ECO:0008006" key="3">
    <source>
        <dbReference type="Google" id="ProtNLM"/>
    </source>
</evidence>
<dbReference type="EMBL" id="VFQX01000052">
    <property type="protein sequence ID" value="KAF0974340.1"/>
    <property type="molecule type" value="Genomic_DNA"/>
</dbReference>
<dbReference type="Proteomes" id="UP000444721">
    <property type="component" value="Unassembled WGS sequence"/>
</dbReference>
<reference evidence="1 2" key="1">
    <citation type="journal article" date="2019" name="Sci. Rep.">
        <title>Nanopore sequencing improves the draft genome of the human pathogenic amoeba Naegleria fowleri.</title>
        <authorList>
            <person name="Liechti N."/>
            <person name="Schurch N."/>
            <person name="Bruggmann R."/>
            <person name="Wittwer M."/>
        </authorList>
    </citation>
    <scope>NUCLEOTIDE SEQUENCE [LARGE SCALE GENOMIC DNA]</scope>
    <source>
        <strain evidence="1 2">ATCC 30894</strain>
    </source>
</reference>
<keyword evidence="2" id="KW-1185">Reference proteome</keyword>
<name>A0A6A5BJY2_NAEFO</name>
<sequence length="158" mass="19102">MEDSSGMKNQILIDINADLWVYHIFPCLRYLDFMSLRLVCKTLFNYLENEQSNRYQAFTKRVHDRTAQNYLFKIGDHVGLMHYPCPQYSTLRDYSDLYYLTCEEFEYIVWNIPDNLLKRVWDNLTKRMIYKARVDLSSYTFDREKTSSMIFFKYLGIG</sequence>
<protein>
    <recommendedName>
        <fullName evidence="3">F-box domain-containing protein</fullName>
    </recommendedName>
</protein>
<dbReference type="VEuPathDB" id="AmoebaDB:NF0128450"/>
<organism evidence="1 2">
    <name type="scientific">Naegleria fowleri</name>
    <name type="common">Brain eating amoeba</name>
    <dbReference type="NCBI Taxonomy" id="5763"/>
    <lineage>
        <taxon>Eukaryota</taxon>
        <taxon>Discoba</taxon>
        <taxon>Heterolobosea</taxon>
        <taxon>Tetramitia</taxon>
        <taxon>Eutetramitia</taxon>
        <taxon>Vahlkampfiidae</taxon>
        <taxon>Naegleria</taxon>
    </lineage>
</organism>
<comment type="caution">
    <text evidence="1">The sequence shown here is derived from an EMBL/GenBank/DDBJ whole genome shotgun (WGS) entry which is preliminary data.</text>
</comment>
<dbReference type="GeneID" id="68113590"/>
<evidence type="ECO:0000313" key="2">
    <source>
        <dbReference type="Proteomes" id="UP000444721"/>
    </source>
</evidence>